<evidence type="ECO:0008006" key="4">
    <source>
        <dbReference type="Google" id="ProtNLM"/>
    </source>
</evidence>
<evidence type="ECO:0000256" key="1">
    <source>
        <dbReference type="SAM" id="SignalP"/>
    </source>
</evidence>
<proteinExistence type="predicted"/>
<organism evidence="2 3">
    <name type="scientific">Maribacter hydrothermalis</name>
    <dbReference type="NCBI Taxonomy" id="1836467"/>
    <lineage>
        <taxon>Bacteria</taxon>
        <taxon>Pseudomonadati</taxon>
        <taxon>Bacteroidota</taxon>
        <taxon>Flavobacteriia</taxon>
        <taxon>Flavobacteriales</taxon>
        <taxon>Flavobacteriaceae</taxon>
        <taxon>Maribacter</taxon>
    </lineage>
</organism>
<evidence type="ECO:0000313" key="2">
    <source>
        <dbReference type="EMBL" id="OBR41882.1"/>
    </source>
</evidence>
<dbReference type="RefSeq" id="WP_068480254.1">
    <property type="nucleotide sequence ID" value="NZ_CP018760.1"/>
</dbReference>
<dbReference type="Gene3D" id="1.25.40.10">
    <property type="entry name" value="Tetratricopeptide repeat domain"/>
    <property type="match status" value="1"/>
</dbReference>
<feature type="signal peptide" evidence="1">
    <location>
        <begin position="1"/>
        <end position="22"/>
    </location>
</feature>
<sequence>MKKLIFLAFAFGVFISPKVSCAQEEEERIIVEESSEVFLEDYSDTFQENFFEGLKQKGIRNYDRAISHFLECKRLQPGNTVVSFELAKFHLYDKQFILAQEYALEALNGEPENYWYAETLVNVIDAKKSVIEEVKGELPWSNVELRNNLSEIYFLNANYMTAKSLLKGIKVSKKQEYLESKINDSISKQQKKLLPVSKTESAVPSEDLKSVEGYKAKIEVMLTTASDNAILLETTEEAMESFPSQPYFYYANGAALNRALQHKIAIDILETALDYLIEDAPLENAIYKELANAYTATNNTSKANMYLSKIKSGF</sequence>
<dbReference type="Proteomes" id="UP000092164">
    <property type="component" value="Unassembled WGS sequence"/>
</dbReference>
<comment type="caution">
    <text evidence="2">The sequence shown here is derived from an EMBL/GenBank/DDBJ whole genome shotgun (WGS) entry which is preliminary data.</text>
</comment>
<dbReference type="EMBL" id="LZFP01000001">
    <property type="protein sequence ID" value="OBR41882.1"/>
    <property type="molecule type" value="Genomic_DNA"/>
</dbReference>
<reference evidence="3" key="1">
    <citation type="submission" date="2016-06" db="EMBL/GenBank/DDBJ databases">
        <authorList>
            <person name="Zhan P."/>
        </authorList>
    </citation>
    <scope>NUCLEOTIDE SEQUENCE [LARGE SCALE GENOMIC DNA]</scope>
    <source>
        <strain evidence="3">T28</strain>
    </source>
</reference>
<dbReference type="InterPro" id="IPR011990">
    <property type="entry name" value="TPR-like_helical_dom_sf"/>
</dbReference>
<dbReference type="KEGG" id="mart:BTR34_08740"/>
<dbReference type="STRING" id="1836467.BTR34_08740"/>
<feature type="chain" id="PRO_5008602627" description="Tetratricopeptide repeat-containing protein" evidence="1">
    <location>
        <begin position="23"/>
        <end position="314"/>
    </location>
</feature>
<evidence type="ECO:0000313" key="3">
    <source>
        <dbReference type="Proteomes" id="UP000092164"/>
    </source>
</evidence>
<keyword evidence="3" id="KW-1185">Reference proteome</keyword>
<accession>A0A1B7ZEL6</accession>
<dbReference type="OrthoDB" id="1465784at2"/>
<gene>
    <name evidence="2" type="ORF">A9200_00385</name>
</gene>
<protein>
    <recommendedName>
        <fullName evidence="4">Tetratricopeptide repeat-containing protein</fullName>
    </recommendedName>
</protein>
<dbReference type="SUPFAM" id="SSF48452">
    <property type="entry name" value="TPR-like"/>
    <property type="match status" value="1"/>
</dbReference>
<dbReference type="AlphaFoldDB" id="A0A1B7ZEL6"/>
<name>A0A1B7ZEL6_9FLAO</name>
<keyword evidence="1" id="KW-0732">Signal</keyword>